<evidence type="ECO:0000256" key="1">
    <source>
        <dbReference type="SAM" id="Phobius"/>
    </source>
</evidence>
<sequence length="63" mass="7637">MTGRQYIVLPNFYNDHWLLAGGLFLFYTKILYIVLINIKRYKIHISILDRPTYRALNLFIYII</sequence>
<keyword evidence="1" id="KW-1133">Transmembrane helix</keyword>
<name>A0AA49X478_9VIRU</name>
<accession>A0AA49X478</accession>
<reference evidence="2" key="1">
    <citation type="submission" date="2023-04" db="EMBL/GenBank/DDBJ databases">
        <title>The human skin virome in hidradenitis suppurativa patients.</title>
        <authorList>
            <person name="Jansen D."/>
        </authorList>
    </citation>
    <scope>NUCLEOTIDE SEQUENCE</scope>
    <source>
        <strain evidence="2">VC3_JansenPhageE</strain>
    </source>
</reference>
<keyword evidence="1" id="KW-0472">Membrane</keyword>
<organism evidence="2">
    <name type="scientific">Firmicutes phage HS08</name>
    <dbReference type="NCBI Taxonomy" id="3056391"/>
    <lineage>
        <taxon>Viruses</taxon>
    </lineage>
</organism>
<protein>
    <submittedName>
        <fullName evidence="2">Transmembrane protein 252 family</fullName>
    </submittedName>
</protein>
<feature type="transmembrane region" description="Helical" evidence="1">
    <location>
        <begin position="17"/>
        <end position="38"/>
    </location>
</feature>
<keyword evidence="1 2" id="KW-0812">Transmembrane</keyword>
<dbReference type="EMBL" id="OQ890315">
    <property type="protein sequence ID" value="WLJ25744.1"/>
    <property type="molecule type" value="Genomic_DNA"/>
</dbReference>
<proteinExistence type="predicted"/>
<evidence type="ECO:0000313" key="2">
    <source>
        <dbReference type="EMBL" id="WLJ25744.1"/>
    </source>
</evidence>